<feature type="chain" id="PRO_5040950415" evidence="2">
    <location>
        <begin position="24"/>
        <end position="264"/>
    </location>
</feature>
<comment type="caution">
    <text evidence="3">The sequence shown here is derived from an EMBL/GenBank/DDBJ whole genome shotgun (WGS) entry which is preliminary data.</text>
</comment>
<name>A0A9X3B8S4_9HYPH</name>
<feature type="transmembrane region" description="Helical" evidence="1">
    <location>
        <begin position="240"/>
        <end position="261"/>
    </location>
</feature>
<keyword evidence="1" id="KW-1133">Transmembrane helix</keyword>
<protein>
    <submittedName>
        <fullName evidence="3">TIGR02186 family protein</fullName>
    </submittedName>
</protein>
<keyword evidence="2" id="KW-0732">Signal</keyword>
<gene>
    <name evidence="3" type="ORF">NYR54_03325</name>
</gene>
<keyword evidence="1" id="KW-0812">Transmembrane</keyword>
<feature type="signal peptide" evidence="2">
    <location>
        <begin position="1"/>
        <end position="23"/>
    </location>
</feature>
<evidence type="ECO:0000256" key="1">
    <source>
        <dbReference type="SAM" id="Phobius"/>
    </source>
</evidence>
<sequence length="264" mass="29388">MRQARVAPLLLLAMLSFTERATAQLTDSTPESIEIGLSTDTIYITSDFAGANLTIFGALDNADPLISRQGGYDVIVVLEGPRRTVVVRKKTRVLGMWINTDSMAFQDVPASYSVAMTRPPQDITHSESYERLALRAQNIHLRPMDTDGNPASIEEFTAALRERMQSSELYSELVGGVQFLSRSLFRATLHLAPNVPVGTHRARAFLFRNGIFVKETSAALNIRKAGVEQRIYEFAHQESLIYGVLSVLLAMLTGWLGRLVFRRD</sequence>
<keyword evidence="4" id="KW-1185">Reference proteome</keyword>
<dbReference type="RefSeq" id="WP_261514035.1">
    <property type="nucleotide sequence ID" value="NZ_JAODNV010000004.1"/>
</dbReference>
<evidence type="ECO:0000313" key="4">
    <source>
        <dbReference type="Proteomes" id="UP001149009"/>
    </source>
</evidence>
<reference evidence="3" key="1">
    <citation type="submission" date="2022-08" db="EMBL/GenBank/DDBJ databases">
        <title>Chelativorans sichuanense sp. nov., a paraffin oil-degrading bacterium isolated from a mixture of oil-based drill cuttings and paddy soil.</title>
        <authorList>
            <person name="Yu J."/>
            <person name="Liu H."/>
            <person name="Chen Q."/>
        </authorList>
    </citation>
    <scope>NUCLEOTIDE SEQUENCE</scope>
    <source>
        <strain evidence="3">SCAU 2101</strain>
    </source>
</reference>
<proteinExistence type="predicted"/>
<dbReference type="EMBL" id="JAODNV010000004">
    <property type="protein sequence ID" value="MCT8989331.1"/>
    <property type="molecule type" value="Genomic_DNA"/>
</dbReference>
<keyword evidence="1" id="KW-0472">Membrane</keyword>
<dbReference type="Pfam" id="PF09608">
    <property type="entry name" value="Alph_Pro_TM"/>
    <property type="match status" value="1"/>
</dbReference>
<dbReference type="NCBIfam" id="TIGR02186">
    <property type="entry name" value="alph_Pro_TM"/>
    <property type="match status" value="1"/>
</dbReference>
<dbReference type="Proteomes" id="UP001149009">
    <property type="component" value="Unassembled WGS sequence"/>
</dbReference>
<organism evidence="3 4">
    <name type="scientific">Chelativorans petroleitrophicus</name>
    <dbReference type="NCBI Taxonomy" id="2975484"/>
    <lineage>
        <taxon>Bacteria</taxon>
        <taxon>Pseudomonadati</taxon>
        <taxon>Pseudomonadota</taxon>
        <taxon>Alphaproteobacteria</taxon>
        <taxon>Hyphomicrobiales</taxon>
        <taxon>Phyllobacteriaceae</taxon>
        <taxon>Chelativorans</taxon>
    </lineage>
</organism>
<accession>A0A9X3B8S4</accession>
<dbReference type="InterPro" id="IPR019088">
    <property type="entry name" value="CHP02186-rel_TM"/>
</dbReference>
<dbReference type="AlphaFoldDB" id="A0A9X3B8S4"/>
<evidence type="ECO:0000313" key="3">
    <source>
        <dbReference type="EMBL" id="MCT8989331.1"/>
    </source>
</evidence>
<evidence type="ECO:0000256" key="2">
    <source>
        <dbReference type="SAM" id="SignalP"/>
    </source>
</evidence>